<reference evidence="4" key="1">
    <citation type="submission" date="2015-07" db="EMBL/GenBank/DDBJ databases">
        <title>Discovery of a poly(ethylene terephthalate assimilation.</title>
        <authorList>
            <person name="Yoshida S."/>
            <person name="Hiraga K."/>
            <person name="Takehana T."/>
            <person name="Taniguchi I."/>
            <person name="Yamaji H."/>
            <person name="Maeda Y."/>
            <person name="Toyohara K."/>
            <person name="Miyamoto K."/>
            <person name="Kimura Y."/>
            <person name="Oda K."/>
        </authorList>
    </citation>
    <scope>NUCLEOTIDE SEQUENCE [LARGE SCALE GENOMIC DNA]</scope>
    <source>
        <strain evidence="4">NBRC 110686 / TISTR 2288 / 201-F6</strain>
    </source>
</reference>
<evidence type="ECO:0000256" key="2">
    <source>
        <dbReference type="SAM" id="SignalP"/>
    </source>
</evidence>
<gene>
    <name evidence="3" type="ORF">ISF6_4508</name>
</gene>
<dbReference type="OrthoDB" id="8678477at2"/>
<organism evidence="3 4">
    <name type="scientific">Piscinibacter sakaiensis</name>
    <name type="common">Ideonella sakaiensis</name>
    <dbReference type="NCBI Taxonomy" id="1547922"/>
    <lineage>
        <taxon>Bacteria</taxon>
        <taxon>Pseudomonadati</taxon>
        <taxon>Pseudomonadota</taxon>
        <taxon>Betaproteobacteria</taxon>
        <taxon>Burkholderiales</taxon>
        <taxon>Sphaerotilaceae</taxon>
        <taxon>Piscinibacter</taxon>
    </lineage>
</organism>
<comment type="similarity">
    <text evidence="1">Belongs to the UPF0065 (bug) family.</text>
</comment>
<dbReference type="Gene3D" id="3.40.190.10">
    <property type="entry name" value="Periplasmic binding protein-like II"/>
    <property type="match status" value="1"/>
</dbReference>
<dbReference type="Proteomes" id="UP000037660">
    <property type="component" value="Unassembled WGS sequence"/>
</dbReference>
<evidence type="ECO:0000313" key="3">
    <source>
        <dbReference type="EMBL" id="GAP34333.1"/>
    </source>
</evidence>
<dbReference type="PANTHER" id="PTHR42928">
    <property type="entry name" value="TRICARBOXYLATE-BINDING PROTEIN"/>
    <property type="match status" value="1"/>
</dbReference>
<sequence length="340" mass="36030">MAADRRRTRQPRRHRVNLTRRTLMALGAAVLVPAAPAAFAQAYPTKAIRVVVPFPPGGGTDIIAREVTQKVASSTGWTFVIDNKPGAGGNLGVDNAAKSPADGYTIVLGQTSNLAINPTLYSKLPYNPQTDLAPIGLVASAPLVIVVPVSSPFKTLGDLVAAAKAKPGQVNFASPGNGTVAHLTGEQFQKAAGIGFQHVPYKGANQALNDVIGGQVQLYVSSVPSVLQQIRTGKLRPLAVTSDKRVDDLPQVPTVGESGYKGFDAITWFGFLAPAKTPKDIVTRLNAEFNKALQQPDLVKKLGEEGADPMTSTPEQFAQRIRTDLALWGKTVKDIGLKLD</sequence>
<dbReference type="CDD" id="cd13578">
    <property type="entry name" value="PBP2_Bug27"/>
    <property type="match status" value="1"/>
</dbReference>
<feature type="chain" id="PRO_5005513373" evidence="2">
    <location>
        <begin position="41"/>
        <end position="340"/>
    </location>
</feature>
<dbReference type="STRING" id="1547922.ISF6_4508"/>
<comment type="caution">
    <text evidence="3">The sequence shown here is derived from an EMBL/GenBank/DDBJ whole genome shotgun (WGS) entry which is preliminary data.</text>
</comment>
<dbReference type="InterPro" id="IPR005064">
    <property type="entry name" value="BUG"/>
</dbReference>
<feature type="signal peptide" evidence="2">
    <location>
        <begin position="1"/>
        <end position="40"/>
    </location>
</feature>
<dbReference type="Pfam" id="PF03401">
    <property type="entry name" value="TctC"/>
    <property type="match status" value="1"/>
</dbReference>
<name>A0A0K8NVC8_PISS1</name>
<dbReference type="SUPFAM" id="SSF53850">
    <property type="entry name" value="Periplasmic binding protein-like II"/>
    <property type="match status" value="1"/>
</dbReference>
<evidence type="ECO:0000256" key="1">
    <source>
        <dbReference type="ARBA" id="ARBA00006987"/>
    </source>
</evidence>
<dbReference type="AlphaFoldDB" id="A0A0K8NVC8"/>
<dbReference type="PANTHER" id="PTHR42928:SF5">
    <property type="entry name" value="BLR1237 PROTEIN"/>
    <property type="match status" value="1"/>
</dbReference>
<keyword evidence="2" id="KW-0732">Signal</keyword>
<dbReference type="PIRSF" id="PIRSF017082">
    <property type="entry name" value="YflP"/>
    <property type="match status" value="1"/>
</dbReference>
<accession>A0A0K8NVC8</accession>
<keyword evidence="4" id="KW-1185">Reference proteome</keyword>
<dbReference type="Gene3D" id="3.40.190.150">
    <property type="entry name" value="Bordetella uptake gene, domain 1"/>
    <property type="match status" value="1"/>
</dbReference>
<dbReference type="InterPro" id="IPR042100">
    <property type="entry name" value="Bug_dom1"/>
</dbReference>
<evidence type="ECO:0000313" key="4">
    <source>
        <dbReference type="Proteomes" id="UP000037660"/>
    </source>
</evidence>
<reference evidence="3 4" key="2">
    <citation type="journal article" date="2016" name="Science">
        <title>A bacterium that degrades and assimilates poly(ethylene terephthalate).</title>
        <authorList>
            <person name="Yoshida S."/>
            <person name="Hiraga K."/>
            <person name="Takehana T."/>
            <person name="Taniguchi I."/>
            <person name="Yamaji H."/>
            <person name="Maeda Y."/>
            <person name="Toyohara K."/>
            <person name="Miyamoto K."/>
            <person name="Kimura Y."/>
            <person name="Oda K."/>
        </authorList>
    </citation>
    <scope>NUCLEOTIDE SEQUENCE [LARGE SCALE GENOMIC DNA]</scope>
    <source>
        <strain evidence="4">NBRC 110686 / TISTR 2288 / 201-F6</strain>
    </source>
</reference>
<protein>
    <submittedName>
        <fullName evidence="3">Putative exported protein</fullName>
    </submittedName>
</protein>
<proteinExistence type="inferred from homology"/>
<dbReference type="EMBL" id="BBYR01000007">
    <property type="protein sequence ID" value="GAP34333.1"/>
    <property type="molecule type" value="Genomic_DNA"/>
</dbReference>